<gene>
    <name evidence="2" type="ORF">HYS17_03285</name>
</gene>
<accession>A0A7T5R3H5</accession>
<protein>
    <submittedName>
        <fullName evidence="2">Uncharacterized protein</fullName>
    </submittedName>
</protein>
<reference evidence="2 3" key="1">
    <citation type="submission" date="2020-07" db="EMBL/GenBank/DDBJ databases">
        <title>Huge and variable diversity of episymbiotic CPR bacteria and DPANN archaea in groundwater ecosystems.</title>
        <authorList>
            <person name="He C.Y."/>
            <person name="Keren R."/>
            <person name="Whittaker M."/>
            <person name="Farag I.F."/>
            <person name="Doudna J."/>
            <person name="Cate J.H.D."/>
            <person name="Banfield J.F."/>
        </authorList>
    </citation>
    <scope>NUCLEOTIDE SEQUENCE [LARGE SCALE GENOMIC DNA]</scope>
    <source>
        <strain evidence="2">NC_groundwater_70_Ag_B-0.1um_54_66</strain>
    </source>
</reference>
<organism evidence="2 3">
    <name type="scientific">Micavibrio aeruginosavorus</name>
    <dbReference type="NCBI Taxonomy" id="349221"/>
    <lineage>
        <taxon>Bacteria</taxon>
        <taxon>Pseudomonadati</taxon>
        <taxon>Bdellovibrionota</taxon>
        <taxon>Bdellovibrionia</taxon>
        <taxon>Bdellovibrionales</taxon>
        <taxon>Pseudobdellovibrionaceae</taxon>
        <taxon>Micavibrio</taxon>
    </lineage>
</organism>
<evidence type="ECO:0000313" key="3">
    <source>
        <dbReference type="Proteomes" id="UP000595362"/>
    </source>
</evidence>
<feature type="chain" id="PRO_5033015137" evidence="1">
    <location>
        <begin position="30"/>
        <end position="133"/>
    </location>
</feature>
<dbReference type="Proteomes" id="UP000595362">
    <property type="component" value="Chromosome"/>
</dbReference>
<sequence>MKPIRRKFYKSFCAALAACIFFSAFPALAQPLTPEQKAAIEKAVKDSLKDADSAQFKWLDYIGEDIGGIYCGMVNAKNGFGGYAGYSPYVGYLVKTESGYKASIIHIGADDPNDGKTAAIINSCAKEGYHFTD</sequence>
<dbReference type="EMBL" id="CP066681">
    <property type="protein sequence ID" value="QQG36807.1"/>
    <property type="molecule type" value="Genomic_DNA"/>
</dbReference>
<evidence type="ECO:0000256" key="1">
    <source>
        <dbReference type="SAM" id="SignalP"/>
    </source>
</evidence>
<proteinExistence type="predicted"/>
<keyword evidence="1" id="KW-0732">Signal</keyword>
<feature type="signal peptide" evidence="1">
    <location>
        <begin position="1"/>
        <end position="29"/>
    </location>
</feature>
<name>A0A7T5R3H5_9BACT</name>
<dbReference type="AlphaFoldDB" id="A0A7T5R3H5"/>
<evidence type="ECO:0000313" key="2">
    <source>
        <dbReference type="EMBL" id="QQG36807.1"/>
    </source>
</evidence>